<dbReference type="PRINTS" id="PR00038">
    <property type="entry name" value="HTHLUXR"/>
</dbReference>
<dbReference type="Proteomes" id="UP000635606">
    <property type="component" value="Unassembled WGS sequence"/>
</dbReference>
<dbReference type="SMART" id="SM00421">
    <property type="entry name" value="HTH_LUXR"/>
    <property type="match status" value="1"/>
</dbReference>
<evidence type="ECO:0000313" key="4">
    <source>
        <dbReference type="Proteomes" id="UP000635606"/>
    </source>
</evidence>
<gene>
    <name evidence="3" type="ORF">Voc01_006440</name>
</gene>
<dbReference type="AlphaFoldDB" id="A0A8J4EBD5"/>
<dbReference type="InterPro" id="IPR000792">
    <property type="entry name" value="Tscrpt_reg_LuxR_C"/>
</dbReference>
<reference evidence="3" key="1">
    <citation type="submission" date="2021-01" db="EMBL/GenBank/DDBJ databases">
        <title>Whole genome shotgun sequence of Virgisporangium ochraceum NBRC 16418.</title>
        <authorList>
            <person name="Komaki H."/>
            <person name="Tamura T."/>
        </authorList>
    </citation>
    <scope>NUCLEOTIDE SEQUENCE</scope>
    <source>
        <strain evidence="3">NBRC 16418</strain>
    </source>
</reference>
<keyword evidence="4" id="KW-1185">Reference proteome</keyword>
<dbReference type="InterPro" id="IPR016032">
    <property type="entry name" value="Sig_transdc_resp-reg_C-effctor"/>
</dbReference>
<protein>
    <recommendedName>
        <fullName evidence="2">HTH luxR-type domain-containing protein</fullName>
    </recommendedName>
</protein>
<dbReference type="Pfam" id="PF00196">
    <property type="entry name" value="GerE"/>
    <property type="match status" value="1"/>
</dbReference>
<dbReference type="GO" id="GO:0003677">
    <property type="term" value="F:DNA binding"/>
    <property type="evidence" value="ECO:0007669"/>
    <property type="project" value="InterPro"/>
</dbReference>
<feature type="region of interest" description="Disordered" evidence="1">
    <location>
        <begin position="110"/>
        <end position="133"/>
    </location>
</feature>
<evidence type="ECO:0000256" key="1">
    <source>
        <dbReference type="SAM" id="MobiDB-lite"/>
    </source>
</evidence>
<organism evidence="3 4">
    <name type="scientific">Virgisporangium ochraceum</name>
    <dbReference type="NCBI Taxonomy" id="65505"/>
    <lineage>
        <taxon>Bacteria</taxon>
        <taxon>Bacillati</taxon>
        <taxon>Actinomycetota</taxon>
        <taxon>Actinomycetes</taxon>
        <taxon>Micromonosporales</taxon>
        <taxon>Micromonosporaceae</taxon>
        <taxon>Virgisporangium</taxon>
    </lineage>
</organism>
<name>A0A8J4EBD5_9ACTN</name>
<evidence type="ECO:0000313" key="3">
    <source>
        <dbReference type="EMBL" id="GIJ65727.1"/>
    </source>
</evidence>
<comment type="caution">
    <text evidence="3">The sequence shown here is derived from an EMBL/GenBank/DDBJ whole genome shotgun (WGS) entry which is preliminary data.</text>
</comment>
<feature type="domain" description="HTH luxR-type" evidence="2">
    <location>
        <begin position="58"/>
        <end position="128"/>
    </location>
</feature>
<dbReference type="GO" id="GO:0006355">
    <property type="term" value="P:regulation of DNA-templated transcription"/>
    <property type="evidence" value="ECO:0007669"/>
    <property type="project" value="InterPro"/>
</dbReference>
<evidence type="ECO:0000259" key="2">
    <source>
        <dbReference type="SMART" id="SM00421"/>
    </source>
</evidence>
<dbReference type="RefSeq" id="WP_203925726.1">
    <property type="nucleotide sequence ID" value="NZ_BOPH01000008.1"/>
</dbReference>
<accession>A0A8J4EBD5</accession>
<dbReference type="EMBL" id="BOPH01000008">
    <property type="protein sequence ID" value="GIJ65727.1"/>
    <property type="molecule type" value="Genomic_DNA"/>
</dbReference>
<proteinExistence type="predicted"/>
<dbReference type="SUPFAM" id="SSF46894">
    <property type="entry name" value="C-terminal effector domain of the bipartite response regulators"/>
    <property type="match status" value="1"/>
</dbReference>
<dbReference type="Gene3D" id="1.10.10.10">
    <property type="entry name" value="Winged helix-like DNA-binding domain superfamily/Winged helix DNA-binding domain"/>
    <property type="match status" value="1"/>
</dbReference>
<dbReference type="InterPro" id="IPR036388">
    <property type="entry name" value="WH-like_DNA-bd_sf"/>
</dbReference>
<feature type="compositionally biased region" description="Low complexity" evidence="1">
    <location>
        <begin position="112"/>
        <end position="133"/>
    </location>
</feature>
<sequence length="133" mass="14872">MSKHEQPLYWVRRTALRKLMALRDRQKHKRTVSLENLGLEVAEPASSHDAEMVLQLTLSQLPVRQRAVLALTVEGATDEEIAVQLDLAITTVRTYKADVRRKYRGPPVGSKSVCWTGTRSTTTSTSSIPSART</sequence>